<evidence type="ECO:0008006" key="3">
    <source>
        <dbReference type="Google" id="ProtNLM"/>
    </source>
</evidence>
<dbReference type="AlphaFoldDB" id="A0A699TIW5"/>
<gene>
    <name evidence="2" type="ORF">Tci_882591</name>
</gene>
<feature type="compositionally biased region" description="Gly residues" evidence="1">
    <location>
        <begin position="1"/>
        <end position="19"/>
    </location>
</feature>
<evidence type="ECO:0000313" key="2">
    <source>
        <dbReference type="EMBL" id="GFD10622.1"/>
    </source>
</evidence>
<protein>
    <recommendedName>
        <fullName evidence="3">Reverse transcriptase domain-containing protein</fullName>
    </recommendedName>
</protein>
<comment type="caution">
    <text evidence="2">The sequence shown here is derived from an EMBL/GenBank/DDBJ whole genome shotgun (WGS) entry which is preliminary data.</text>
</comment>
<feature type="non-terminal residue" evidence="2">
    <location>
        <position position="1"/>
    </location>
</feature>
<feature type="region of interest" description="Disordered" evidence="1">
    <location>
        <begin position="1"/>
        <end position="25"/>
    </location>
</feature>
<evidence type="ECO:0000256" key="1">
    <source>
        <dbReference type="SAM" id="MobiDB-lite"/>
    </source>
</evidence>
<organism evidence="2">
    <name type="scientific">Tanacetum cinerariifolium</name>
    <name type="common">Dalmatian daisy</name>
    <name type="synonym">Chrysanthemum cinerariifolium</name>
    <dbReference type="NCBI Taxonomy" id="118510"/>
    <lineage>
        <taxon>Eukaryota</taxon>
        <taxon>Viridiplantae</taxon>
        <taxon>Streptophyta</taxon>
        <taxon>Embryophyta</taxon>
        <taxon>Tracheophyta</taxon>
        <taxon>Spermatophyta</taxon>
        <taxon>Magnoliopsida</taxon>
        <taxon>eudicotyledons</taxon>
        <taxon>Gunneridae</taxon>
        <taxon>Pentapetalae</taxon>
        <taxon>asterids</taxon>
        <taxon>campanulids</taxon>
        <taxon>Asterales</taxon>
        <taxon>Asteraceae</taxon>
        <taxon>Asteroideae</taxon>
        <taxon>Anthemideae</taxon>
        <taxon>Anthemidinae</taxon>
        <taxon>Tanacetum</taxon>
    </lineage>
</organism>
<accession>A0A699TIW5</accession>
<name>A0A699TIW5_TANCI</name>
<proteinExistence type="predicted"/>
<dbReference type="EMBL" id="BKCJ011253558">
    <property type="protein sequence ID" value="GFD10622.1"/>
    <property type="molecule type" value="Genomic_DNA"/>
</dbReference>
<reference evidence="2" key="1">
    <citation type="journal article" date="2019" name="Sci. Rep.">
        <title>Draft genome of Tanacetum cinerariifolium, the natural source of mosquito coil.</title>
        <authorList>
            <person name="Yamashiro T."/>
            <person name="Shiraishi A."/>
            <person name="Satake H."/>
            <person name="Nakayama K."/>
        </authorList>
    </citation>
    <scope>NUCLEOTIDE SEQUENCE</scope>
</reference>
<sequence length="109" mass="11563">SGGAGGSGGTGGNADGTGVRGTEPTVPKLTGYTYETFIKCDPFPFIGTEGASVIQRTEKELYNLRMKGMDIDGQPKVRKEKVKVIGEVVVIIDVSITVVKTREEVMQGL</sequence>